<feature type="domain" description="SAF" evidence="2">
    <location>
        <begin position="46"/>
        <end position="106"/>
    </location>
</feature>
<organism evidence="3 4">
    <name type="scientific">Burkholderia vietnamiensis</name>
    <dbReference type="NCBI Taxonomy" id="60552"/>
    <lineage>
        <taxon>Bacteria</taxon>
        <taxon>Pseudomonadati</taxon>
        <taxon>Pseudomonadota</taxon>
        <taxon>Betaproteobacteria</taxon>
        <taxon>Burkholderiales</taxon>
        <taxon>Burkholderiaceae</taxon>
        <taxon>Burkholderia</taxon>
        <taxon>Burkholderia cepacia complex</taxon>
    </lineage>
</organism>
<evidence type="ECO:0000259" key="2">
    <source>
        <dbReference type="SMART" id="SM00858"/>
    </source>
</evidence>
<dbReference type="Pfam" id="PF08666">
    <property type="entry name" value="SAF"/>
    <property type="match status" value="1"/>
</dbReference>
<dbReference type="InterPro" id="IPR013974">
    <property type="entry name" value="SAF"/>
</dbReference>
<dbReference type="SMART" id="SM00858">
    <property type="entry name" value="SAF"/>
    <property type="match status" value="1"/>
</dbReference>
<dbReference type="Pfam" id="PF16976">
    <property type="entry name" value="RcpC"/>
    <property type="match status" value="1"/>
</dbReference>
<dbReference type="CDD" id="cd11614">
    <property type="entry name" value="SAF_CpaB_FlgA_like"/>
    <property type="match status" value="1"/>
</dbReference>
<feature type="compositionally biased region" description="Polar residues" evidence="1">
    <location>
        <begin position="186"/>
        <end position="198"/>
    </location>
</feature>
<dbReference type="InterPro" id="IPR017592">
    <property type="entry name" value="Pilus_assmbl_Flp-typ_CpaB"/>
</dbReference>
<gene>
    <name evidence="3" type="primary">cpaB</name>
    <name evidence="3" type="ORF">C6T65_20640</name>
</gene>
<dbReference type="AlphaFoldDB" id="A0AA44Y0P6"/>
<reference evidence="3 4" key="1">
    <citation type="submission" date="2018-03" db="EMBL/GenBank/DDBJ databases">
        <authorList>
            <person name="Nguyen K."/>
            <person name="Fouts D."/>
            <person name="Sutton G."/>
        </authorList>
    </citation>
    <scope>NUCLEOTIDE SEQUENCE [LARGE SCALE GENOMIC DNA]</scope>
    <source>
        <strain evidence="3 4">AU3578</strain>
    </source>
</reference>
<feature type="region of interest" description="Disordered" evidence="1">
    <location>
        <begin position="177"/>
        <end position="198"/>
    </location>
</feature>
<proteinExistence type="predicted"/>
<evidence type="ECO:0000313" key="3">
    <source>
        <dbReference type="EMBL" id="PRH40495.1"/>
    </source>
</evidence>
<evidence type="ECO:0000313" key="4">
    <source>
        <dbReference type="Proteomes" id="UP000237632"/>
    </source>
</evidence>
<dbReference type="EMBL" id="PVHK01000150">
    <property type="protein sequence ID" value="PRH40495.1"/>
    <property type="molecule type" value="Genomic_DNA"/>
</dbReference>
<comment type="caution">
    <text evidence="3">The sequence shown here is derived from an EMBL/GenBank/DDBJ whole genome shotgun (WGS) entry which is preliminary data.</text>
</comment>
<dbReference type="NCBIfam" id="TIGR03177">
    <property type="entry name" value="pilus_cpaB"/>
    <property type="match status" value="1"/>
</dbReference>
<evidence type="ECO:0000256" key="1">
    <source>
        <dbReference type="SAM" id="MobiDB-lite"/>
    </source>
</evidence>
<accession>A0AA44Y0P6</accession>
<dbReference type="InterPro" id="IPR031571">
    <property type="entry name" value="RcpC_dom"/>
</dbReference>
<name>A0AA44Y0P6_BURVI</name>
<dbReference type="RefSeq" id="WP_105856815.1">
    <property type="nucleotide sequence ID" value="NZ_PVHK01000150.1"/>
</dbReference>
<protein>
    <submittedName>
        <fullName evidence="3">Flp pilus assembly protein CpaB</fullName>
    </submittedName>
</protein>
<sequence>MTNNLTKIIAGLLIAIAVLLGIYAWMLGRSAPASVPAPQVVTANAAPVVIATHALPAGQPIPADALKVQSISPVPTGAFMDPTMVAGRVPACDIPASAPITPDALVSGLAEDIQPGERAIAVRVDETNAVGNRLRPGNFVDVFLNLKREGGGAMFDGEVSQTQARLLMSKVRVLSFGDATPERDSGSTTNGSNGQPSNARIAVLAVPTAQVDALTLGEATGRLTLALRNPRDDELAMQTVAVRTDNKLSPSALAAAGVSLQQLSGTQRNAAAANVNVPPLPSHLQPAVRSAAGATGSGGSIEVIRGGRSETVAY</sequence>
<dbReference type="Proteomes" id="UP000237632">
    <property type="component" value="Unassembled WGS sequence"/>
</dbReference>